<accession>A0A553Z7M3</accession>
<feature type="non-terminal residue" evidence="1">
    <location>
        <position position="1"/>
    </location>
</feature>
<dbReference type="Gene3D" id="2.40.260.10">
    <property type="entry name" value="Sortase"/>
    <property type="match status" value="1"/>
</dbReference>
<evidence type="ECO:0000313" key="2">
    <source>
        <dbReference type="Proteomes" id="UP000320888"/>
    </source>
</evidence>
<comment type="caution">
    <text evidence="1">The sequence shown here is derived from an EMBL/GenBank/DDBJ whole genome shotgun (WGS) entry which is preliminary data.</text>
</comment>
<sequence>GDTGVLAPVPRSTVHPAYGFTVPGAYLTLTTCTPEFTSTYRLIVWAVLRGTRPR</sequence>
<protein>
    <submittedName>
        <fullName evidence="1">Sortase</fullName>
    </submittedName>
</protein>
<gene>
    <name evidence="1" type="ORF">FNZ23_18510</name>
</gene>
<keyword evidence="2" id="KW-1185">Reference proteome</keyword>
<dbReference type="Proteomes" id="UP000320888">
    <property type="component" value="Unassembled WGS sequence"/>
</dbReference>
<name>A0A553Z7M3_9ACTN</name>
<dbReference type="InterPro" id="IPR023365">
    <property type="entry name" value="Sortase_dom-sf"/>
</dbReference>
<dbReference type="SUPFAM" id="SSF63817">
    <property type="entry name" value="Sortase"/>
    <property type="match status" value="1"/>
</dbReference>
<dbReference type="AlphaFoldDB" id="A0A553Z7M3"/>
<organism evidence="1 2">
    <name type="scientific">Streptomyces benahoarensis</name>
    <dbReference type="NCBI Taxonomy" id="2595054"/>
    <lineage>
        <taxon>Bacteria</taxon>
        <taxon>Bacillati</taxon>
        <taxon>Actinomycetota</taxon>
        <taxon>Actinomycetes</taxon>
        <taxon>Kitasatosporales</taxon>
        <taxon>Streptomycetaceae</taxon>
        <taxon>Streptomyces</taxon>
    </lineage>
</organism>
<evidence type="ECO:0000313" key="1">
    <source>
        <dbReference type="EMBL" id="TSB37432.1"/>
    </source>
</evidence>
<dbReference type="EMBL" id="VKLS01000238">
    <property type="protein sequence ID" value="TSB37432.1"/>
    <property type="molecule type" value="Genomic_DNA"/>
</dbReference>
<proteinExistence type="predicted"/>
<reference evidence="1 2" key="1">
    <citation type="submission" date="2019-07" db="EMBL/GenBank/DDBJ databases">
        <title>Draft genome for Streptomyces benahoarensis MZ03-48.</title>
        <authorList>
            <person name="Gonzalez-Pimentel J.L."/>
        </authorList>
    </citation>
    <scope>NUCLEOTIDE SEQUENCE [LARGE SCALE GENOMIC DNA]</scope>
    <source>
        <strain evidence="1 2">MZ03-48</strain>
    </source>
</reference>